<feature type="compositionally biased region" description="Low complexity" evidence="4">
    <location>
        <begin position="208"/>
        <end position="223"/>
    </location>
</feature>
<evidence type="ECO:0000313" key="5">
    <source>
        <dbReference type="EMBL" id="KAJ3097316.1"/>
    </source>
</evidence>
<evidence type="ECO:0000256" key="3">
    <source>
        <dbReference type="SAM" id="Coils"/>
    </source>
</evidence>
<dbReference type="EMBL" id="JADGJH010002519">
    <property type="protein sequence ID" value="KAJ3097316.1"/>
    <property type="molecule type" value="Genomic_DNA"/>
</dbReference>
<evidence type="ECO:0000313" key="6">
    <source>
        <dbReference type="Proteomes" id="UP001211907"/>
    </source>
</evidence>
<gene>
    <name evidence="5" type="ORF">HK100_005385</name>
</gene>
<feature type="region of interest" description="Disordered" evidence="4">
    <location>
        <begin position="208"/>
        <end position="258"/>
    </location>
</feature>
<comment type="subcellular location">
    <subcellularLocation>
        <location evidence="1">Nucleus</location>
    </subcellularLocation>
</comment>
<accession>A0AAD5SRR8</accession>
<sequence length="258" mass="29575">MSLLDPNSEEAIIRVRLATDQRPLKKLVRRFVSLKRAAETSQSPETRQLLLSAFLTDLALYEVNILTKQSHIQRMNVAQQNDFREDLDSVKNEIEQTRTDIGTLKDELENEKSRRAHMLEYDIVAKKCIEIQSREESERNMAALQQEIESLNMQKQKIQEALDYRKLLFKNVVNALHTMKEAIENTDTSSFSSNTRRINNKKKFARIGSSSASLAESDLALGGDDVEEGEEADGDRRRSSSEEEEEGAYKDETRMDES</sequence>
<protein>
    <submittedName>
        <fullName evidence="5">Uncharacterized protein</fullName>
    </submittedName>
</protein>
<evidence type="ECO:0000256" key="1">
    <source>
        <dbReference type="ARBA" id="ARBA00004123"/>
    </source>
</evidence>
<dbReference type="Proteomes" id="UP001211907">
    <property type="component" value="Unassembled WGS sequence"/>
</dbReference>
<feature type="compositionally biased region" description="Acidic residues" evidence="4">
    <location>
        <begin position="224"/>
        <end position="233"/>
    </location>
</feature>
<keyword evidence="6" id="KW-1185">Reference proteome</keyword>
<dbReference type="GO" id="GO:0000445">
    <property type="term" value="C:THO complex part of transcription export complex"/>
    <property type="evidence" value="ECO:0007669"/>
    <property type="project" value="InterPro"/>
</dbReference>
<reference evidence="5" key="1">
    <citation type="submission" date="2020-05" db="EMBL/GenBank/DDBJ databases">
        <title>Phylogenomic resolution of chytrid fungi.</title>
        <authorList>
            <person name="Stajich J.E."/>
            <person name="Amses K."/>
            <person name="Simmons R."/>
            <person name="Seto K."/>
            <person name="Myers J."/>
            <person name="Bonds A."/>
            <person name="Quandt C.A."/>
            <person name="Barry K."/>
            <person name="Liu P."/>
            <person name="Grigoriev I."/>
            <person name="Longcore J.E."/>
            <person name="James T.Y."/>
        </authorList>
    </citation>
    <scope>NUCLEOTIDE SEQUENCE</scope>
    <source>
        <strain evidence="5">JEL0513</strain>
    </source>
</reference>
<dbReference type="InterPro" id="IPR008501">
    <property type="entry name" value="THOC7/Mft1"/>
</dbReference>
<proteinExistence type="predicted"/>
<keyword evidence="2" id="KW-0539">Nucleus</keyword>
<feature type="compositionally biased region" description="Basic and acidic residues" evidence="4">
    <location>
        <begin position="234"/>
        <end position="258"/>
    </location>
</feature>
<name>A0AAD5SRR8_9FUNG</name>
<dbReference type="AlphaFoldDB" id="A0AAD5SRR8"/>
<comment type="caution">
    <text evidence="5">The sequence shown here is derived from an EMBL/GenBank/DDBJ whole genome shotgun (WGS) entry which is preliminary data.</text>
</comment>
<evidence type="ECO:0000256" key="2">
    <source>
        <dbReference type="ARBA" id="ARBA00023242"/>
    </source>
</evidence>
<organism evidence="5 6">
    <name type="scientific">Physocladia obscura</name>
    <dbReference type="NCBI Taxonomy" id="109957"/>
    <lineage>
        <taxon>Eukaryota</taxon>
        <taxon>Fungi</taxon>
        <taxon>Fungi incertae sedis</taxon>
        <taxon>Chytridiomycota</taxon>
        <taxon>Chytridiomycota incertae sedis</taxon>
        <taxon>Chytridiomycetes</taxon>
        <taxon>Chytridiales</taxon>
        <taxon>Chytriomycetaceae</taxon>
        <taxon>Physocladia</taxon>
    </lineage>
</organism>
<keyword evidence="3" id="KW-0175">Coiled coil</keyword>
<evidence type="ECO:0000256" key="4">
    <source>
        <dbReference type="SAM" id="MobiDB-lite"/>
    </source>
</evidence>
<dbReference type="GO" id="GO:0006397">
    <property type="term" value="P:mRNA processing"/>
    <property type="evidence" value="ECO:0007669"/>
    <property type="project" value="InterPro"/>
</dbReference>
<feature type="coiled-coil region" evidence="3">
    <location>
        <begin position="80"/>
        <end position="161"/>
    </location>
</feature>
<dbReference type="Pfam" id="PF05615">
    <property type="entry name" value="THOC7"/>
    <property type="match status" value="1"/>
</dbReference>